<dbReference type="EMBL" id="MW366843">
    <property type="protein sequence ID" value="QQO90176.1"/>
    <property type="molecule type" value="Genomic_DNA"/>
</dbReference>
<feature type="compositionally biased region" description="Basic and acidic residues" evidence="1">
    <location>
        <begin position="74"/>
        <end position="91"/>
    </location>
</feature>
<gene>
    <name evidence="2" type="ORF">pEaSNUABM5_00034</name>
</gene>
<organism evidence="2 3">
    <name type="scientific">Erwinia phage pEa_SNUABM_5</name>
    <dbReference type="NCBI Taxonomy" id="2797313"/>
    <lineage>
        <taxon>Viruses</taxon>
        <taxon>Duplodnaviria</taxon>
        <taxon>Heunggongvirae</taxon>
        <taxon>Uroviricota</taxon>
        <taxon>Caudoviricetes</taxon>
        <taxon>Rivsvirus</taxon>
        <taxon>Rivsvirus SNUABM5</taxon>
    </lineage>
</organism>
<reference evidence="2 3" key="1">
    <citation type="submission" date="2020-12" db="EMBL/GenBank/DDBJ databases">
        <title>Complete genome sequence of Erwinia phage pEa_SNUABM_5.</title>
        <authorList>
            <person name="Kim S.G."/>
            <person name="Lee S.B."/>
            <person name="Kwon J."/>
            <person name="Park S.C."/>
        </authorList>
    </citation>
    <scope>NUCLEOTIDE SEQUENCE [LARGE SCALE GENOMIC DNA]</scope>
</reference>
<evidence type="ECO:0000313" key="3">
    <source>
        <dbReference type="Proteomes" id="UP000596123"/>
    </source>
</evidence>
<feature type="compositionally biased region" description="Polar residues" evidence="1">
    <location>
        <begin position="156"/>
        <end position="165"/>
    </location>
</feature>
<feature type="compositionally biased region" description="Acidic residues" evidence="1">
    <location>
        <begin position="195"/>
        <end position="208"/>
    </location>
</feature>
<sequence length="208" mass="23165">MPDNKQPIEYYVAEAKRLGLSEEQQSVIGDETDGDAFREHIANAHDLTDDELRELLTQEWDRYSADPKAAATSFDRDAEAQDEANGRHADSEPDEGWEDEDPEEDELDDEDDDFGSDVGEDDDDWDEDEEDFDSSSDTDGLESGDEPKEDEKSERGQTQSSTTVDTAPDFDSESLDHLDIDEDAIEQKRNGGGEALDDGEADCEGCKI</sequence>
<feature type="compositionally biased region" description="Basic and acidic residues" evidence="1">
    <location>
        <begin position="145"/>
        <end position="155"/>
    </location>
</feature>
<dbReference type="Proteomes" id="UP000596123">
    <property type="component" value="Segment"/>
</dbReference>
<evidence type="ECO:0000313" key="2">
    <source>
        <dbReference type="EMBL" id="QQO90176.1"/>
    </source>
</evidence>
<accession>A0A7T8EPA4</accession>
<proteinExistence type="predicted"/>
<feature type="compositionally biased region" description="Acidic residues" evidence="1">
    <location>
        <begin position="168"/>
        <end position="184"/>
    </location>
</feature>
<protein>
    <submittedName>
        <fullName evidence="2">Uncharacterized protein</fullName>
    </submittedName>
</protein>
<feature type="region of interest" description="Disordered" evidence="1">
    <location>
        <begin position="64"/>
        <end position="208"/>
    </location>
</feature>
<keyword evidence="3" id="KW-1185">Reference proteome</keyword>
<evidence type="ECO:0000256" key="1">
    <source>
        <dbReference type="SAM" id="MobiDB-lite"/>
    </source>
</evidence>
<feature type="compositionally biased region" description="Acidic residues" evidence="1">
    <location>
        <begin position="92"/>
        <end position="144"/>
    </location>
</feature>
<name>A0A7T8EPA4_9CAUD</name>